<dbReference type="GO" id="GO:0003677">
    <property type="term" value="F:DNA binding"/>
    <property type="evidence" value="ECO:0007669"/>
    <property type="project" value="UniProtKB-KW"/>
</dbReference>
<gene>
    <name evidence="5" type="ORF">HMPREF9629_00816</name>
</gene>
<dbReference type="EMBL" id="AFZE01000057">
    <property type="protein sequence ID" value="EHL10601.1"/>
    <property type="molecule type" value="Genomic_DNA"/>
</dbReference>
<dbReference type="SUPFAM" id="SSF48008">
    <property type="entry name" value="GntR ligand-binding domain-like"/>
    <property type="match status" value="1"/>
</dbReference>
<keyword evidence="3" id="KW-0804">Transcription</keyword>
<dbReference type="PRINTS" id="PR00035">
    <property type="entry name" value="HTHGNTR"/>
</dbReference>
<dbReference type="Pfam" id="PF07729">
    <property type="entry name" value="FCD"/>
    <property type="match status" value="1"/>
</dbReference>
<protein>
    <recommendedName>
        <fullName evidence="4">HTH gntR-type domain-containing protein</fullName>
    </recommendedName>
</protein>
<dbReference type="SUPFAM" id="SSF46785">
    <property type="entry name" value="Winged helix' DNA-binding domain"/>
    <property type="match status" value="1"/>
</dbReference>
<evidence type="ECO:0000313" key="5">
    <source>
        <dbReference type="EMBL" id="EHL10601.1"/>
    </source>
</evidence>
<dbReference type="HOGENOM" id="CLU_017584_9_3_9"/>
<keyword evidence="1" id="KW-0805">Transcription regulation</keyword>
<dbReference type="InterPro" id="IPR011711">
    <property type="entry name" value="GntR_C"/>
</dbReference>
<dbReference type="PANTHER" id="PTHR43537:SF5">
    <property type="entry name" value="UXU OPERON TRANSCRIPTIONAL REGULATOR"/>
    <property type="match status" value="1"/>
</dbReference>
<evidence type="ECO:0000313" key="6">
    <source>
        <dbReference type="Proteomes" id="UP000006437"/>
    </source>
</evidence>
<dbReference type="InterPro" id="IPR008920">
    <property type="entry name" value="TF_FadR/GntR_C"/>
</dbReference>
<dbReference type="CDD" id="cd07377">
    <property type="entry name" value="WHTH_GntR"/>
    <property type="match status" value="1"/>
</dbReference>
<keyword evidence="2" id="KW-0238">DNA-binding</keyword>
<dbReference type="Pfam" id="PF00392">
    <property type="entry name" value="GntR"/>
    <property type="match status" value="1"/>
</dbReference>
<dbReference type="SMART" id="SM00895">
    <property type="entry name" value="FCD"/>
    <property type="match status" value="1"/>
</dbReference>
<name>G9X359_9FIRM</name>
<comment type="caution">
    <text evidence="5">The sequence shown here is derived from an EMBL/GenBank/DDBJ whole genome shotgun (WGS) entry which is preliminary data.</text>
</comment>
<dbReference type="InterPro" id="IPR000524">
    <property type="entry name" value="Tscrpt_reg_HTH_GntR"/>
</dbReference>
<dbReference type="GO" id="GO:0003700">
    <property type="term" value="F:DNA-binding transcription factor activity"/>
    <property type="evidence" value="ECO:0007669"/>
    <property type="project" value="InterPro"/>
</dbReference>
<dbReference type="PROSITE" id="PS50949">
    <property type="entry name" value="HTH_GNTR"/>
    <property type="match status" value="1"/>
</dbReference>
<dbReference type="PANTHER" id="PTHR43537">
    <property type="entry name" value="TRANSCRIPTIONAL REGULATOR, GNTR FAMILY"/>
    <property type="match status" value="1"/>
</dbReference>
<dbReference type="InterPro" id="IPR036390">
    <property type="entry name" value="WH_DNA-bd_sf"/>
</dbReference>
<dbReference type="BioCyc" id="EBAC796937-HMP:GMGH-818-MONOMER"/>
<sequence length="231" mass="26776">MIMKPIKNINIPNKIMEQIKTNIMNKELRPGDRLPSEREIAEKTGASRASVREALRSLEMIGVIKTIWGDGSYVNDNIEDNLSESIELLFSLSGHSYEQVVQLRRAIEIETVSLAAKKANESDISRLKKLFDKIENGKNPAESAEYDRQFHYEIARISKNIFFINLLRGINHIMTSFILITRENIIAGENRPMITKHHEDIISAIQENNEKMARKVMTQHIEMIEKYYKRY</sequence>
<reference evidence="5 6" key="1">
    <citation type="submission" date="2011-08" db="EMBL/GenBank/DDBJ databases">
        <title>The Genome Sequence of Eubacteriaceae bacterium ACC19a.</title>
        <authorList>
            <consortium name="The Broad Institute Genome Sequencing Platform"/>
            <person name="Earl A."/>
            <person name="Ward D."/>
            <person name="Feldgarden M."/>
            <person name="Gevers D."/>
            <person name="Sizova M."/>
            <person name="Hazen A."/>
            <person name="Epstein S."/>
            <person name="Young S.K."/>
            <person name="Zeng Q."/>
            <person name="Gargeya S."/>
            <person name="Fitzgerald M."/>
            <person name="Haas B."/>
            <person name="Abouelleil A."/>
            <person name="Alvarado L."/>
            <person name="Arachchi H.M."/>
            <person name="Berlin A."/>
            <person name="Brown A."/>
            <person name="Chapman S.B."/>
            <person name="Chen Z."/>
            <person name="Dunbar C."/>
            <person name="Freedman E."/>
            <person name="Gearin G."/>
            <person name="Gellesch M."/>
            <person name="Goldberg J."/>
            <person name="Griggs A."/>
            <person name="Gujja S."/>
            <person name="Heiman D."/>
            <person name="Howarth C."/>
            <person name="Larson L."/>
            <person name="Lui A."/>
            <person name="MacDonald P.J.P."/>
            <person name="Montmayeur A."/>
            <person name="Murphy C."/>
            <person name="Neiman D."/>
            <person name="Pearson M."/>
            <person name="Priest M."/>
            <person name="Roberts A."/>
            <person name="Saif S."/>
            <person name="Shea T."/>
            <person name="Shenoy N."/>
            <person name="Sisk P."/>
            <person name="Stolte C."/>
            <person name="Sykes S."/>
            <person name="Wortman J."/>
            <person name="Nusbaum C."/>
            <person name="Birren B."/>
        </authorList>
    </citation>
    <scope>NUCLEOTIDE SEQUENCE [LARGE SCALE GENOMIC DNA]</scope>
    <source>
        <strain evidence="5 6">ACC19a</strain>
    </source>
</reference>
<organism evidence="5 6">
    <name type="scientific">Peptoanaerobacter stomatis</name>
    <dbReference type="NCBI Taxonomy" id="796937"/>
    <lineage>
        <taxon>Bacteria</taxon>
        <taxon>Bacillati</taxon>
        <taxon>Bacillota</taxon>
        <taxon>Clostridia</taxon>
        <taxon>Peptostreptococcales</taxon>
        <taxon>Filifactoraceae</taxon>
        <taxon>Peptoanaerobacter</taxon>
    </lineage>
</organism>
<dbReference type="InterPro" id="IPR036388">
    <property type="entry name" value="WH-like_DNA-bd_sf"/>
</dbReference>
<evidence type="ECO:0000256" key="2">
    <source>
        <dbReference type="ARBA" id="ARBA00023125"/>
    </source>
</evidence>
<dbReference type="Proteomes" id="UP000006437">
    <property type="component" value="Unassembled WGS sequence"/>
</dbReference>
<evidence type="ECO:0000259" key="4">
    <source>
        <dbReference type="PROSITE" id="PS50949"/>
    </source>
</evidence>
<proteinExistence type="predicted"/>
<feature type="domain" description="HTH gntR-type" evidence="4">
    <location>
        <begin position="9"/>
        <end position="77"/>
    </location>
</feature>
<accession>G9X359</accession>
<dbReference type="SMART" id="SM00345">
    <property type="entry name" value="HTH_GNTR"/>
    <property type="match status" value="1"/>
</dbReference>
<dbReference type="Gene3D" id="1.20.120.530">
    <property type="entry name" value="GntR ligand-binding domain-like"/>
    <property type="match status" value="1"/>
</dbReference>
<dbReference type="AlphaFoldDB" id="G9X359"/>
<evidence type="ECO:0000256" key="1">
    <source>
        <dbReference type="ARBA" id="ARBA00023015"/>
    </source>
</evidence>
<evidence type="ECO:0000256" key="3">
    <source>
        <dbReference type="ARBA" id="ARBA00023163"/>
    </source>
</evidence>
<dbReference type="Gene3D" id="1.10.10.10">
    <property type="entry name" value="Winged helix-like DNA-binding domain superfamily/Winged helix DNA-binding domain"/>
    <property type="match status" value="1"/>
</dbReference>